<dbReference type="InterPro" id="IPR001680">
    <property type="entry name" value="WD40_rpt"/>
</dbReference>
<dbReference type="InterPro" id="IPR007582">
    <property type="entry name" value="TFIID_NTD2"/>
</dbReference>
<evidence type="ECO:0000256" key="5">
    <source>
        <dbReference type="ARBA" id="ARBA00023015"/>
    </source>
</evidence>
<dbReference type="RefSeq" id="XP_040725294.1">
    <property type="nucleotide sequence ID" value="XM_040872165.1"/>
</dbReference>
<dbReference type="PRINTS" id="PR00320">
    <property type="entry name" value="GPROTEINBRPT"/>
</dbReference>
<dbReference type="Proteomes" id="UP000193685">
    <property type="component" value="Unassembled WGS sequence"/>
</dbReference>
<dbReference type="PROSITE" id="PS50294">
    <property type="entry name" value="WD_REPEATS_REGION"/>
    <property type="match status" value="5"/>
</dbReference>
<feature type="repeat" description="WD" evidence="8">
    <location>
        <begin position="499"/>
        <end position="540"/>
    </location>
</feature>
<dbReference type="PANTHER" id="PTHR19879">
    <property type="entry name" value="TRANSCRIPTION INITIATION FACTOR TFIID"/>
    <property type="match status" value="1"/>
</dbReference>
<dbReference type="InterPro" id="IPR015943">
    <property type="entry name" value="WD40/YVTN_repeat-like_dom_sf"/>
</dbReference>
<organism evidence="11 12">
    <name type="scientific">Protomyces lactucae-debilis</name>
    <dbReference type="NCBI Taxonomy" id="2754530"/>
    <lineage>
        <taxon>Eukaryota</taxon>
        <taxon>Fungi</taxon>
        <taxon>Dikarya</taxon>
        <taxon>Ascomycota</taxon>
        <taxon>Taphrinomycotina</taxon>
        <taxon>Taphrinomycetes</taxon>
        <taxon>Taphrinales</taxon>
        <taxon>Protomycetaceae</taxon>
        <taxon>Protomyces</taxon>
    </lineage>
</organism>
<dbReference type="InterPro" id="IPR019775">
    <property type="entry name" value="WD40_repeat_CS"/>
</dbReference>
<dbReference type="Gene3D" id="2.130.10.10">
    <property type="entry name" value="YVTN repeat-like/Quinoprotein amine dehydrogenase"/>
    <property type="match status" value="2"/>
</dbReference>
<evidence type="ECO:0000256" key="6">
    <source>
        <dbReference type="ARBA" id="ARBA00023163"/>
    </source>
</evidence>
<gene>
    <name evidence="11" type="ORF">BCR37DRAFT_409931</name>
</gene>
<dbReference type="InterPro" id="IPR036322">
    <property type="entry name" value="WD40_repeat_dom_sf"/>
</dbReference>
<dbReference type="GeneID" id="63788764"/>
<comment type="subcellular location">
    <subcellularLocation>
        <location evidence="1">Nucleus</location>
    </subcellularLocation>
</comment>
<dbReference type="STRING" id="56484.A0A1Y2FES3"/>
<evidence type="ECO:0000256" key="9">
    <source>
        <dbReference type="SAM" id="MobiDB-lite"/>
    </source>
</evidence>
<keyword evidence="7" id="KW-0539">Nucleus</keyword>
<dbReference type="AlphaFoldDB" id="A0A1Y2FES3"/>
<keyword evidence="4" id="KW-0677">Repeat</keyword>
<dbReference type="OrthoDB" id="10266330at2759"/>
<evidence type="ECO:0000259" key="10">
    <source>
        <dbReference type="Pfam" id="PF04494"/>
    </source>
</evidence>
<evidence type="ECO:0000256" key="1">
    <source>
        <dbReference type="ARBA" id="ARBA00004123"/>
    </source>
</evidence>
<evidence type="ECO:0000256" key="2">
    <source>
        <dbReference type="ARBA" id="ARBA00009435"/>
    </source>
</evidence>
<keyword evidence="3 8" id="KW-0853">WD repeat</keyword>
<keyword evidence="5" id="KW-0805">Transcription regulation</keyword>
<proteinExistence type="inferred from homology"/>
<dbReference type="Gene3D" id="1.25.40.500">
    <property type="entry name" value="TFIID subunit TAF5, NTD2 domain"/>
    <property type="match status" value="1"/>
</dbReference>
<dbReference type="SMART" id="SM00667">
    <property type="entry name" value="LisH"/>
    <property type="match status" value="1"/>
</dbReference>
<evidence type="ECO:0000256" key="3">
    <source>
        <dbReference type="ARBA" id="ARBA00022574"/>
    </source>
</evidence>
<evidence type="ECO:0000313" key="12">
    <source>
        <dbReference type="Proteomes" id="UP000193685"/>
    </source>
</evidence>
<feature type="region of interest" description="Disordered" evidence="9">
    <location>
        <begin position="577"/>
        <end position="606"/>
    </location>
</feature>
<evidence type="ECO:0000256" key="7">
    <source>
        <dbReference type="ARBA" id="ARBA00023242"/>
    </source>
</evidence>
<keyword evidence="6" id="KW-0804">Transcription</keyword>
<dbReference type="SUPFAM" id="SSF50978">
    <property type="entry name" value="WD40 repeat-like"/>
    <property type="match status" value="1"/>
</dbReference>
<accession>A0A1Y2FES3</accession>
<dbReference type="GO" id="GO:0005669">
    <property type="term" value="C:transcription factor TFIID complex"/>
    <property type="evidence" value="ECO:0007669"/>
    <property type="project" value="TreeGrafter"/>
</dbReference>
<feature type="repeat" description="WD" evidence="8">
    <location>
        <begin position="373"/>
        <end position="414"/>
    </location>
</feature>
<dbReference type="Pfam" id="PF04494">
    <property type="entry name" value="TFIID_NTD2"/>
    <property type="match status" value="1"/>
</dbReference>
<dbReference type="PROSITE" id="PS50896">
    <property type="entry name" value="LISH"/>
    <property type="match status" value="1"/>
</dbReference>
<evidence type="ECO:0000313" key="11">
    <source>
        <dbReference type="EMBL" id="ORY82423.1"/>
    </source>
</evidence>
<dbReference type="InterPro" id="IPR037264">
    <property type="entry name" value="TFIID_NTD2_sf"/>
</dbReference>
<comment type="caution">
    <text evidence="11">The sequence shown here is derived from an EMBL/GenBank/DDBJ whole genome shotgun (WGS) entry which is preliminary data.</text>
</comment>
<dbReference type="CDD" id="cd08044">
    <property type="entry name" value="TAF5_NTD2"/>
    <property type="match status" value="1"/>
</dbReference>
<dbReference type="InterPro" id="IPR006594">
    <property type="entry name" value="LisH"/>
</dbReference>
<dbReference type="CDD" id="cd00200">
    <property type="entry name" value="WD40"/>
    <property type="match status" value="1"/>
</dbReference>
<evidence type="ECO:0000256" key="8">
    <source>
        <dbReference type="PROSITE-ProRule" id="PRU00221"/>
    </source>
</evidence>
<feature type="domain" description="TFIID subunit TAF5 NTD2" evidence="10">
    <location>
        <begin position="52"/>
        <end position="183"/>
    </location>
</feature>
<dbReference type="PROSITE" id="PS50082">
    <property type="entry name" value="WD_REPEATS_2"/>
    <property type="match status" value="5"/>
</dbReference>
<name>A0A1Y2FES3_PROLT</name>
<sequence>MSRPAAQSQAAPGNIDELNKIVIDYLNKKGYTRTEAVLRLEANRTTGAWLDGTPQAYDHAYKMLASWTEASLDIYKPELRKLLFPIFVHSFLDLVQKGHAQAARQYFEEAKGDHLANHGYDVRQMQAVVLPTHVEENELAKLYRNHKYRVSLSKTSFDLMLNFMFENEAEGGAIIMRLVNQYIEVQAMSGRPGQVPQQAEGIKGHNSQQIDDFNQQALKLGAMPMDKDMAMDVELELADEDAQLAASAQQSHIAPSEPTTLQQDFQKMLKDEAEGEQPAADAIPFPPYKAIDIATEVENIKDARKRIALGSAPASLPSVCMYTFHNTHDNLHCAEISPDSSMIGCGFGESYVKVWAIKEKSRGVEVPRTTKRMIGHSGPVYGVAFSPDNRFLLSCSEDKSARLWSLDTQTSLVAYKGHNQPVWDVAFSPFGHYFATASHDMTARLWSCDHIYPLRIFAGHLSDVDCVSFHPNSTYVLTGSSDKTCRLWDIARGHSVRVFAGHTAPITACTISPNGRMIASGGEDGVIELWDIASGRRMKTMKGHGKSPIYSLSFSQENSVLVSGGADATVRCWDVKKPNNDSSETGTPLSQLQDGAGTLNTSAAPAAATKERKELLQTSDHMLSLGTKQTPVYKVHFTKRNLCLAVSASGTI</sequence>
<dbReference type="Pfam" id="PF00400">
    <property type="entry name" value="WD40"/>
    <property type="match status" value="5"/>
</dbReference>
<feature type="compositionally biased region" description="Polar residues" evidence="9">
    <location>
        <begin position="580"/>
        <end position="603"/>
    </location>
</feature>
<dbReference type="SMART" id="SM00320">
    <property type="entry name" value="WD40"/>
    <property type="match status" value="6"/>
</dbReference>
<keyword evidence="12" id="KW-1185">Reference proteome</keyword>
<dbReference type="OMA" id="HNHPVWD"/>
<feature type="repeat" description="WD" evidence="8">
    <location>
        <begin position="415"/>
        <end position="447"/>
    </location>
</feature>
<comment type="similarity">
    <text evidence="2">Belongs to the WD repeat TAF5 family.</text>
</comment>
<feature type="repeat" description="WD" evidence="8">
    <location>
        <begin position="549"/>
        <end position="583"/>
    </location>
</feature>
<dbReference type="GO" id="GO:0016251">
    <property type="term" value="F:RNA polymerase II general transcription initiation factor activity"/>
    <property type="evidence" value="ECO:0007669"/>
    <property type="project" value="TreeGrafter"/>
</dbReference>
<dbReference type="PROSITE" id="PS00678">
    <property type="entry name" value="WD_REPEATS_1"/>
    <property type="match status" value="2"/>
</dbReference>
<dbReference type="InterPro" id="IPR020472">
    <property type="entry name" value="WD40_PAC1"/>
</dbReference>
<protein>
    <submittedName>
        <fullName evidence="11">Transcription factor TFIID complex subunit Taf5</fullName>
    </submittedName>
</protein>
<dbReference type="EMBL" id="MCFI01000009">
    <property type="protein sequence ID" value="ORY82423.1"/>
    <property type="molecule type" value="Genomic_DNA"/>
</dbReference>
<evidence type="ECO:0000256" key="4">
    <source>
        <dbReference type="ARBA" id="ARBA00022737"/>
    </source>
</evidence>
<dbReference type="PANTHER" id="PTHR19879:SF1">
    <property type="entry name" value="CANNONBALL-RELATED"/>
    <property type="match status" value="1"/>
</dbReference>
<feature type="repeat" description="WD" evidence="8">
    <location>
        <begin position="457"/>
        <end position="498"/>
    </location>
</feature>
<reference evidence="11 12" key="1">
    <citation type="submission" date="2016-07" db="EMBL/GenBank/DDBJ databases">
        <title>Pervasive Adenine N6-methylation of Active Genes in Fungi.</title>
        <authorList>
            <consortium name="DOE Joint Genome Institute"/>
            <person name="Mondo S.J."/>
            <person name="Dannebaum R.O."/>
            <person name="Kuo R.C."/>
            <person name="Labutti K."/>
            <person name="Haridas S."/>
            <person name="Kuo A."/>
            <person name="Salamov A."/>
            <person name="Ahrendt S.R."/>
            <person name="Lipzen A."/>
            <person name="Sullivan W."/>
            <person name="Andreopoulos W.B."/>
            <person name="Clum A."/>
            <person name="Lindquist E."/>
            <person name="Daum C."/>
            <person name="Ramamoorthy G.K."/>
            <person name="Gryganskyi A."/>
            <person name="Culley D."/>
            <person name="Magnuson J.K."/>
            <person name="James T.Y."/>
            <person name="O'Malley M.A."/>
            <person name="Stajich J.E."/>
            <person name="Spatafora J.W."/>
            <person name="Visel A."/>
            <person name="Grigoriev I.V."/>
        </authorList>
    </citation>
    <scope>NUCLEOTIDE SEQUENCE [LARGE SCALE GENOMIC DNA]</scope>
    <source>
        <strain evidence="11 12">12-1054</strain>
    </source>
</reference>
<dbReference type="GO" id="GO:0006367">
    <property type="term" value="P:transcription initiation at RNA polymerase II promoter"/>
    <property type="evidence" value="ECO:0007669"/>
    <property type="project" value="TreeGrafter"/>
</dbReference>
<dbReference type="SUPFAM" id="SSF160897">
    <property type="entry name" value="Taf5 N-terminal domain-like"/>
    <property type="match status" value="1"/>
</dbReference>